<organism evidence="2 3">
    <name type="scientific">Candidatus Amesbacteria bacterium RIFCSPHIGHO2_01_FULL_48_32b</name>
    <dbReference type="NCBI Taxonomy" id="1797253"/>
    <lineage>
        <taxon>Bacteria</taxon>
        <taxon>Candidatus Amesiibacteriota</taxon>
    </lineage>
</organism>
<evidence type="ECO:0000313" key="2">
    <source>
        <dbReference type="EMBL" id="OGC92698.1"/>
    </source>
</evidence>
<evidence type="ECO:0000313" key="3">
    <source>
        <dbReference type="Proteomes" id="UP000178176"/>
    </source>
</evidence>
<name>A0A1F4YFP4_9BACT</name>
<sequence length="168" mass="19124">MDDVQVTGQTPGQKAAADLDELTKNPVQEDSLANVVEEFEERRRDFQAAYNAGGSFKERLDMFAKEKLKPREVQKPGEMVEIPTTPEVGKEIEGYMQRVEKEVELAGPVMDDYTQQVLLKPAAPQTVKVTLPLTTEEIEEGLHHKVWEAIAWLARWCKRQLEMLGTKR</sequence>
<protein>
    <submittedName>
        <fullName evidence="2">Uncharacterized protein</fullName>
    </submittedName>
</protein>
<proteinExistence type="predicted"/>
<dbReference type="Proteomes" id="UP000178176">
    <property type="component" value="Unassembled WGS sequence"/>
</dbReference>
<reference evidence="2 3" key="1">
    <citation type="journal article" date="2016" name="Nat. Commun.">
        <title>Thousands of microbial genomes shed light on interconnected biogeochemical processes in an aquifer system.</title>
        <authorList>
            <person name="Anantharaman K."/>
            <person name="Brown C.T."/>
            <person name="Hug L.A."/>
            <person name="Sharon I."/>
            <person name="Castelle C.J."/>
            <person name="Probst A.J."/>
            <person name="Thomas B.C."/>
            <person name="Singh A."/>
            <person name="Wilkins M.J."/>
            <person name="Karaoz U."/>
            <person name="Brodie E.L."/>
            <person name="Williams K.H."/>
            <person name="Hubbard S.S."/>
            <person name="Banfield J.F."/>
        </authorList>
    </citation>
    <scope>NUCLEOTIDE SEQUENCE [LARGE SCALE GENOMIC DNA]</scope>
</reference>
<dbReference type="AlphaFoldDB" id="A0A1F4YFP4"/>
<feature type="region of interest" description="Disordered" evidence="1">
    <location>
        <begin position="1"/>
        <end position="25"/>
    </location>
</feature>
<evidence type="ECO:0000256" key="1">
    <source>
        <dbReference type="SAM" id="MobiDB-lite"/>
    </source>
</evidence>
<accession>A0A1F4YFP4</accession>
<dbReference type="EMBL" id="MEXH01000009">
    <property type="protein sequence ID" value="OGC92698.1"/>
    <property type="molecule type" value="Genomic_DNA"/>
</dbReference>
<gene>
    <name evidence="2" type="ORF">A2876_01350</name>
</gene>
<comment type="caution">
    <text evidence="2">The sequence shown here is derived from an EMBL/GenBank/DDBJ whole genome shotgun (WGS) entry which is preliminary data.</text>
</comment>
<feature type="compositionally biased region" description="Polar residues" evidence="1">
    <location>
        <begin position="1"/>
        <end position="12"/>
    </location>
</feature>